<feature type="binding site" evidence="9">
    <location>
        <position position="220"/>
    </location>
    <ligand>
        <name>ATP</name>
        <dbReference type="ChEBI" id="CHEBI:30616"/>
    </ligand>
</feature>
<dbReference type="SMART" id="SM00382">
    <property type="entry name" value="AAA"/>
    <property type="match status" value="1"/>
</dbReference>
<evidence type="ECO:0000259" key="11">
    <source>
        <dbReference type="SMART" id="SM00382"/>
    </source>
</evidence>
<keyword evidence="13" id="KW-1185">Reference proteome</keyword>
<dbReference type="Pfam" id="PF05491">
    <property type="entry name" value="WHD_RuvB"/>
    <property type="match status" value="1"/>
</dbReference>
<evidence type="ECO:0000256" key="3">
    <source>
        <dbReference type="ARBA" id="ARBA00022763"/>
    </source>
</evidence>
<accession>A0ABU5EBF0</accession>
<feature type="region of interest" description="Head domain (RuvB-H)" evidence="9">
    <location>
        <begin position="257"/>
        <end position="356"/>
    </location>
</feature>
<dbReference type="InterPro" id="IPR008824">
    <property type="entry name" value="RuvB-like_N"/>
</dbReference>
<dbReference type="InterPro" id="IPR027417">
    <property type="entry name" value="P-loop_NTPase"/>
</dbReference>
<name>A0ABU5EBF0_9PROT</name>
<dbReference type="Gene3D" id="1.10.8.60">
    <property type="match status" value="1"/>
</dbReference>
<comment type="subunit">
    <text evidence="9">Homohexamer. Forms an RuvA(8)-RuvB(12)-Holliday junction (HJ) complex. HJ DNA is sandwiched between 2 RuvA tetramers; dsDNA enters through RuvA and exits via RuvB. An RuvB hexamer assembles on each DNA strand where it exits the tetramer. Each RuvB hexamer is contacted by two RuvA subunits (via domain III) on 2 adjacent RuvB subunits; this complex drives branch migration. In the full resolvosome a probable DNA-RuvA(4)-RuvB(12)-RuvC(2) complex forms which resolves the HJ.</text>
</comment>
<comment type="catalytic activity">
    <reaction evidence="9">
        <text>ATP + H2O = ADP + phosphate + H(+)</text>
        <dbReference type="Rhea" id="RHEA:13065"/>
        <dbReference type="ChEBI" id="CHEBI:15377"/>
        <dbReference type="ChEBI" id="CHEBI:15378"/>
        <dbReference type="ChEBI" id="CHEBI:30616"/>
        <dbReference type="ChEBI" id="CHEBI:43474"/>
        <dbReference type="ChEBI" id="CHEBI:456216"/>
    </reaction>
</comment>
<dbReference type="EC" id="3.6.4.-" evidence="9"/>
<evidence type="ECO:0000256" key="2">
    <source>
        <dbReference type="ARBA" id="ARBA00022741"/>
    </source>
</evidence>
<keyword evidence="5 9" id="KW-0067">ATP-binding</keyword>
<evidence type="ECO:0000256" key="1">
    <source>
        <dbReference type="ARBA" id="ARBA00022490"/>
    </source>
</evidence>
<dbReference type="Gene3D" id="3.40.50.300">
    <property type="entry name" value="P-loop containing nucleotide triphosphate hydrolases"/>
    <property type="match status" value="1"/>
</dbReference>
<feature type="binding site" evidence="9">
    <location>
        <position position="317"/>
    </location>
    <ligand>
        <name>DNA</name>
        <dbReference type="ChEBI" id="CHEBI:16991"/>
    </ligand>
</feature>
<dbReference type="InterPro" id="IPR008823">
    <property type="entry name" value="RuvB_wg_C"/>
</dbReference>
<feature type="binding site" evidence="9">
    <location>
        <begin position="130"/>
        <end position="132"/>
    </location>
    <ligand>
        <name>ATP</name>
        <dbReference type="ChEBI" id="CHEBI:30616"/>
    </ligand>
</feature>
<reference evidence="12 13" key="1">
    <citation type="journal article" date="2016" name="Antonie Van Leeuwenhoek">
        <title>Dongia soli sp. nov., isolated from soil from Dokdo, Korea.</title>
        <authorList>
            <person name="Kim D.U."/>
            <person name="Lee H."/>
            <person name="Kim H."/>
            <person name="Kim S.G."/>
            <person name="Ka J.O."/>
        </authorList>
    </citation>
    <scope>NUCLEOTIDE SEQUENCE [LARGE SCALE GENOMIC DNA]</scope>
    <source>
        <strain evidence="12 13">D78</strain>
    </source>
</reference>
<evidence type="ECO:0000256" key="7">
    <source>
        <dbReference type="ARBA" id="ARBA00023172"/>
    </source>
</evidence>
<keyword evidence="3 9" id="KW-0227">DNA damage</keyword>
<evidence type="ECO:0000313" key="13">
    <source>
        <dbReference type="Proteomes" id="UP001279642"/>
    </source>
</evidence>
<evidence type="ECO:0000256" key="4">
    <source>
        <dbReference type="ARBA" id="ARBA00022801"/>
    </source>
</evidence>
<feature type="binding site" evidence="9">
    <location>
        <position position="69"/>
    </location>
    <ligand>
        <name>ATP</name>
        <dbReference type="ChEBI" id="CHEBI:30616"/>
    </ligand>
</feature>
<feature type="binding site" evidence="9">
    <location>
        <position position="23"/>
    </location>
    <ligand>
        <name>ATP</name>
        <dbReference type="ChEBI" id="CHEBI:30616"/>
    </ligand>
</feature>
<feature type="binding site" evidence="9">
    <location>
        <position position="312"/>
    </location>
    <ligand>
        <name>DNA</name>
        <dbReference type="ChEBI" id="CHEBI:16991"/>
    </ligand>
</feature>
<dbReference type="Pfam" id="PF17864">
    <property type="entry name" value="AAA_lid_4"/>
    <property type="match status" value="1"/>
</dbReference>
<comment type="caution">
    <text evidence="12">The sequence shown here is derived from an EMBL/GenBank/DDBJ whole genome shotgun (WGS) entry which is preliminary data.</text>
</comment>
<organism evidence="12 13">
    <name type="scientific">Dongia soli</name>
    <dbReference type="NCBI Taxonomy" id="600628"/>
    <lineage>
        <taxon>Bacteria</taxon>
        <taxon>Pseudomonadati</taxon>
        <taxon>Pseudomonadota</taxon>
        <taxon>Alphaproteobacteria</taxon>
        <taxon>Rhodospirillales</taxon>
        <taxon>Dongiaceae</taxon>
        <taxon>Dongia</taxon>
    </lineage>
</organism>
<feature type="binding site" evidence="9">
    <location>
        <position position="22"/>
    </location>
    <ligand>
        <name>ATP</name>
        <dbReference type="ChEBI" id="CHEBI:30616"/>
    </ligand>
</feature>
<keyword evidence="8 9" id="KW-0234">DNA repair</keyword>
<feature type="binding site" evidence="9">
    <location>
        <position position="293"/>
    </location>
    <ligand>
        <name>DNA</name>
        <dbReference type="ChEBI" id="CHEBI:16991"/>
    </ligand>
</feature>
<dbReference type="InterPro" id="IPR041445">
    <property type="entry name" value="AAA_lid_4"/>
</dbReference>
<comment type="function">
    <text evidence="9">The RuvA-RuvB-RuvC complex processes Holliday junction (HJ) DNA during genetic recombination and DNA repair, while the RuvA-RuvB complex plays an important role in the rescue of blocked DNA replication forks via replication fork reversal (RFR). RuvA specifically binds to HJ cruciform DNA, conferring on it an open structure. The RuvB hexamer acts as an ATP-dependent pump, pulling dsDNA into and through the RuvAB complex. RuvB forms 2 homohexamers on either side of HJ DNA bound by 1 or 2 RuvA tetramers; 4 subunits per hexamer contact DNA at a time. Coordinated motions by a converter formed by DNA-disengaged RuvB subunits stimulates ATP hydrolysis and nucleotide exchange. Immobilization of the converter enables RuvB to convert the ATP-contained energy into a lever motion, pulling 2 nucleotides of DNA out of the RuvA tetramer per ATP hydrolyzed, thus driving DNA branch migration. The RuvB motors rotate together with the DNA substrate, which together with the progressing nucleotide cycle form the mechanistic basis for DNA recombination by continuous HJ branch migration. Branch migration allows RuvC to scan DNA until it finds its consensus sequence, where it cleaves and resolves cruciform DNA.</text>
</comment>
<feature type="region of interest" description="Disordered" evidence="10">
    <location>
        <begin position="1"/>
        <end position="20"/>
    </location>
</feature>
<dbReference type="PANTHER" id="PTHR42848">
    <property type="match status" value="1"/>
</dbReference>
<dbReference type="GO" id="GO:0016787">
    <property type="term" value="F:hydrolase activity"/>
    <property type="evidence" value="ECO:0007669"/>
    <property type="project" value="UniProtKB-KW"/>
</dbReference>
<dbReference type="HAMAP" id="MF_00016">
    <property type="entry name" value="DNA_HJ_migration_RuvB"/>
    <property type="match status" value="1"/>
</dbReference>
<dbReference type="NCBIfam" id="TIGR00635">
    <property type="entry name" value="ruvB"/>
    <property type="match status" value="1"/>
</dbReference>
<dbReference type="RefSeq" id="WP_320508420.1">
    <property type="nucleotide sequence ID" value="NZ_JAXCLW010000002.1"/>
</dbReference>
<dbReference type="SUPFAM" id="SSF46785">
    <property type="entry name" value="Winged helix' DNA-binding domain"/>
    <property type="match status" value="1"/>
</dbReference>
<evidence type="ECO:0000256" key="9">
    <source>
        <dbReference type="HAMAP-Rule" id="MF_00016"/>
    </source>
</evidence>
<dbReference type="SUPFAM" id="SSF52540">
    <property type="entry name" value="P-loop containing nucleoside triphosphate hydrolases"/>
    <property type="match status" value="1"/>
</dbReference>
<feature type="domain" description="AAA+ ATPase" evidence="11">
    <location>
        <begin position="53"/>
        <end position="184"/>
    </location>
</feature>
<feature type="compositionally biased region" description="Basic and acidic residues" evidence="10">
    <location>
        <begin position="1"/>
        <end position="15"/>
    </location>
</feature>
<dbReference type="Proteomes" id="UP001279642">
    <property type="component" value="Unassembled WGS sequence"/>
</dbReference>
<feature type="binding site" evidence="9">
    <location>
        <position position="68"/>
    </location>
    <ligand>
        <name>ATP</name>
        <dbReference type="ChEBI" id="CHEBI:30616"/>
    </ligand>
</feature>
<evidence type="ECO:0000313" key="12">
    <source>
        <dbReference type="EMBL" id="MDY0883384.1"/>
    </source>
</evidence>
<feature type="binding site" evidence="9">
    <location>
        <position position="64"/>
    </location>
    <ligand>
        <name>ATP</name>
        <dbReference type="ChEBI" id="CHEBI:30616"/>
    </ligand>
</feature>
<dbReference type="GO" id="GO:0003678">
    <property type="term" value="F:DNA helicase activity"/>
    <property type="evidence" value="ECO:0007669"/>
    <property type="project" value="UniProtKB-EC"/>
</dbReference>
<dbReference type="InterPro" id="IPR003593">
    <property type="entry name" value="AAA+_ATPase"/>
</dbReference>
<feature type="binding site" evidence="9">
    <location>
        <position position="67"/>
    </location>
    <ligand>
        <name>ATP</name>
        <dbReference type="ChEBI" id="CHEBI:30616"/>
    </ligand>
</feature>
<comment type="caution">
    <text evidence="9">Lacks conserved residue(s) required for the propagation of feature annotation.</text>
</comment>
<keyword evidence="7 9" id="KW-0233">DNA recombination</keyword>
<dbReference type="NCBIfam" id="NF000868">
    <property type="entry name" value="PRK00080.1"/>
    <property type="match status" value="1"/>
</dbReference>
<sequence>MAEDQRLTDGIRSEEDAGEQSLRPLALTEFIGQEKLRENLAIFVAAARERGEALDHVLFHGPPGLGKTTLAQIVSRELGVGFRATSGPVIARAGDLAALLTNLQPNDVLFIDEIHRLSPAVEEILYPAMEDYHLDLIIGEGPAARSVRIDLPKFTLVGATTRLGLLSTPLRDRFGIPLRLNFYTPAELETIVRRGARVIGLDLAASGAAEIARRSRGTPRVAGRLLRRVRDFALVAKAGQVDAMAADQALARLDVDKLGLDAMDRRFLHCIAANYGGGPVGVETLAAALAEQRDTIEEAIEPYLIQQGLLQRTPRGRMLTANGFKYLGLTPPRAAAQFDLLAAGSSEDAEELSDEN</sequence>
<dbReference type="PANTHER" id="PTHR42848:SF1">
    <property type="entry name" value="HOLLIDAY JUNCTION BRANCH MIGRATION COMPLEX SUBUNIT RUVB"/>
    <property type="match status" value="1"/>
</dbReference>
<feature type="binding site" evidence="9">
    <location>
        <position position="173"/>
    </location>
    <ligand>
        <name>ATP</name>
        <dbReference type="ChEBI" id="CHEBI:30616"/>
    </ligand>
</feature>
<dbReference type="EMBL" id="JAXCLW010000002">
    <property type="protein sequence ID" value="MDY0883384.1"/>
    <property type="molecule type" value="Genomic_DNA"/>
</dbReference>
<evidence type="ECO:0000256" key="6">
    <source>
        <dbReference type="ARBA" id="ARBA00023125"/>
    </source>
</evidence>
<dbReference type="CDD" id="cd00009">
    <property type="entry name" value="AAA"/>
    <property type="match status" value="1"/>
</dbReference>
<dbReference type="InterPro" id="IPR036390">
    <property type="entry name" value="WH_DNA-bd_sf"/>
</dbReference>
<keyword evidence="6 9" id="KW-0238">DNA-binding</keyword>
<dbReference type="Pfam" id="PF05496">
    <property type="entry name" value="RuvB_N"/>
    <property type="match status" value="1"/>
</dbReference>
<comment type="domain">
    <text evidence="9">Has 3 domains, the large (RuvB-L) and small ATPase (RuvB-S) domains and the C-terminal head (RuvB-H) domain. The head domain binds DNA, while the ATPase domains jointly bind ATP, ADP or are empty depending on the state of the subunit in the translocation cycle. During a single DNA translocation step the structure of each domain remains the same, but their relative positions change.</text>
</comment>
<keyword evidence="12" id="KW-0347">Helicase</keyword>
<keyword evidence="2 9" id="KW-0547">Nucleotide-binding</keyword>
<gene>
    <name evidence="9 12" type="primary">ruvB</name>
    <name evidence="12" type="ORF">SMD27_11055</name>
</gene>
<feature type="binding site" evidence="9">
    <location>
        <position position="183"/>
    </location>
    <ligand>
        <name>ATP</name>
        <dbReference type="ChEBI" id="CHEBI:30616"/>
    </ligand>
</feature>
<keyword evidence="1 9" id="KW-0963">Cytoplasm</keyword>
<evidence type="ECO:0000256" key="10">
    <source>
        <dbReference type="SAM" id="MobiDB-lite"/>
    </source>
</evidence>
<dbReference type="Gene3D" id="1.10.10.10">
    <property type="entry name" value="Winged helix-like DNA-binding domain superfamily/Winged helix DNA-binding domain"/>
    <property type="match status" value="1"/>
</dbReference>
<comment type="similarity">
    <text evidence="9">Belongs to the RuvB family.</text>
</comment>
<comment type="subcellular location">
    <subcellularLocation>
        <location evidence="9">Cytoplasm</location>
    </subcellularLocation>
</comment>
<protein>
    <recommendedName>
        <fullName evidence="9">Holliday junction branch migration complex subunit RuvB</fullName>
        <ecNumber evidence="9">3.6.4.-</ecNumber>
    </recommendedName>
</protein>
<feature type="region of interest" description="Small ATPAse domain (RuvB-S)" evidence="9">
    <location>
        <begin position="184"/>
        <end position="254"/>
    </location>
</feature>
<feature type="binding site" evidence="9">
    <location>
        <position position="68"/>
    </location>
    <ligand>
        <name>Mg(2+)</name>
        <dbReference type="ChEBI" id="CHEBI:18420"/>
    </ligand>
</feature>
<evidence type="ECO:0000256" key="8">
    <source>
        <dbReference type="ARBA" id="ARBA00023204"/>
    </source>
</evidence>
<proteinExistence type="inferred from homology"/>
<evidence type="ECO:0000256" key="5">
    <source>
        <dbReference type="ARBA" id="ARBA00022840"/>
    </source>
</evidence>
<dbReference type="InterPro" id="IPR036388">
    <property type="entry name" value="WH-like_DNA-bd_sf"/>
</dbReference>
<keyword evidence="4 9" id="KW-0378">Hydrolase</keyword>
<dbReference type="InterPro" id="IPR004605">
    <property type="entry name" value="DNA_helicase_Holl-junc_RuvB"/>
</dbReference>